<dbReference type="SUPFAM" id="SSF53474">
    <property type="entry name" value="alpha/beta-Hydrolases"/>
    <property type="match status" value="1"/>
</dbReference>
<dbReference type="GO" id="GO:0008474">
    <property type="term" value="F:palmitoyl-(protein) hydrolase activity"/>
    <property type="evidence" value="ECO:0007669"/>
    <property type="project" value="UniProtKB-EC"/>
</dbReference>
<evidence type="ECO:0000256" key="12">
    <source>
        <dbReference type="ARBA" id="ARBA00047337"/>
    </source>
</evidence>
<dbReference type="PANTHER" id="PTHR10655:SF17">
    <property type="entry name" value="LYSOPHOSPHOLIPASE-LIKE PROTEIN 1"/>
    <property type="match status" value="1"/>
</dbReference>
<keyword evidence="9" id="KW-0443">Lipid metabolism</keyword>
<organism evidence="14 15">
    <name type="scientific">Sodiomyces alkalinus (strain CBS 110278 / VKM F-3762 / F11)</name>
    <name type="common">Alkaliphilic filamentous fungus</name>
    <dbReference type="NCBI Taxonomy" id="1314773"/>
    <lineage>
        <taxon>Eukaryota</taxon>
        <taxon>Fungi</taxon>
        <taxon>Dikarya</taxon>
        <taxon>Ascomycota</taxon>
        <taxon>Pezizomycotina</taxon>
        <taxon>Sordariomycetes</taxon>
        <taxon>Hypocreomycetidae</taxon>
        <taxon>Glomerellales</taxon>
        <taxon>Plectosphaerellaceae</taxon>
        <taxon>Sodiomyces</taxon>
    </lineage>
</organism>
<dbReference type="RefSeq" id="XP_028468761.1">
    <property type="nucleotide sequence ID" value="XM_028611262.1"/>
</dbReference>
<dbReference type="InterPro" id="IPR029058">
    <property type="entry name" value="AB_hydrolase_fold"/>
</dbReference>
<keyword evidence="5" id="KW-0719">Serine esterase</keyword>
<dbReference type="Proteomes" id="UP000272025">
    <property type="component" value="Unassembled WGS sequence"/>
</dbReference>
<evidence type="ECO:0000256" key="2">
    <source>
        <dbReference type="ARBA" id="ARBA00006499"/>
    </source>
</evidence>
<evidence type="ECO:0000313" key="15">
    <source>
        <dbReference type="Proteomes" id="UP000272025"/>
    </source>
</evidence>
<evidence type="ECO:0000256" key="1">
    <source>
        <dbReference type="ARBA" id="ARBA00004496"/>
    </source>
</evidence>
<comment type="catalytic activity">
    <reaction evidence="12">
        <text>S-hexadecanoyl-L-cysteinyl-[protein] + H2O = L-cysteinyl-[protein] + hexadecanoate + H(+)</text>
        <dbReference type="Rhea" id="RHEA:19233"/>
        <dbReference type="Rhea" id="RHEA-COMP:10131"/>
        <dbReference type="Rhea" id="RHEA-COMP:11032"/>
        <dbReference type="ChEBI" id="CHEBI:7896"/>
        <dbReference type="ChEBI" id="CHEBI:15377"/>
        <dbReference type="ChEBI" id="CHEBI:15378"/>
        <dbReference type="ChEBI" id="CHEBI:29950"/>
        <dbReference type="ChEBI" id="CHEBI:74151"/>
        <dbReference type="EC" id="3.1.2.22"/>
    </reaction>
</comment>
<dbReference type="Gene3D" id="3.40.50.1820">
    <property type="entry name" value="alpha/beta hydrolase"/>
    <property type="match status" value="1"/>
</dbReference>
<dbReference type="GO" id="GO:0005737">
    <property type="term" value="C:cytoplasm"/>
    <property type="evidence" value="ECO:0007669"/>
    <property type="project" value="UniProtKB-SubCell"/>
</dbReference>
<dbReference type="EMBL" id="ML119052">
    <property type="protein sequence ID" value="ROT40955.1"/>
    <property type="molecule type" value="Genomic_DNA"/>
</dbReference>
<evidence type="ECO:0000256" key="11">
    <source>
        <dbReference type="ARBA" id="ARBA00031195"/>
    </source>
</evidence>
<gene>
    <name evidence="14" type="ORF">SODALDRAFT_330675</name>
</gene>
<evidence type="ECO:0000259" key="13">
    <source>
        <dbReference type="Pfam" id="PF02230"/>
    </source>
</evidence>
<dbReference type="GeneID" id="39579740"/>
<keyword evidence="6" id="KW-0963">Cytoplasm</keyword>
<comment type="function">
    <text evidence="10">Hydrolyzes fatty acids from S-acylated cysteine residues in proteins with a strong preference for palmitoylated G-alpha proteins over other acyl substrates. Mediates the deacylation of G-alpha proteins such as GPA1 in vivo, but has weak or no activity toward palmitoylated Ras proteins. Has weak lysophospholipase activity in vitro; however such activity may not exist in vivo.</text>
</comment>
<feature type="domain" description="Phospholipase/carboxylesterase/thioesterase" evidence="13">
    <location>
        <begin position="11"/>
        <end position="231"/>
    </location>
</feature>
<dbReference type="Pfam" id="PF02230">
    <property type="entry name" value="Abhydrolase_2"/>
    <property type="match status" value="1"/>
</dbReference>
<proteinExistence type="inferred from homology"/>
<name>A0A3N2Q2W0_SODAK</name>
<dbReference type="GO" id="GO:0052689">
    <property type="term" value="F:carboxylic ester hydrolase activity"/>
    <property type="evidence" value="ECO:0007669"/>
    <property type="project" value="UniProtKB-KW"/>
</dbReference>
<dbReference type="InterPro" id="IPR050565">
    <property type="entry name" value="LYPA1-2/EST-like"/>
</dbReference>
<evidence type="ECO:0000256" key="10">
    <source>
        <dbReference type="ARBA" id="ARBA00029392"/>
    </source>
</evidence>
<evidence type="ECO:0000256" key="9">
    <source>
        <dbReference type="ARBA" id="ARBA00023098"/>
    </source>
</evidence>
<comment type="subcellular location">
    <subcellularLocation>
        <location evidence="1">Cytoplasm</location>
    </subcellularLocation>
</comment>
<evidence type="ECO:0000256" key="7">
    <source>
        <dbReference type="ARBA" id="ARBA00022801"/>
    </source>
</evidence>
<evidence type="ECO:0000313" key="14">
    <source>
        <dbReference type="EMBL" id="ROT40955.1"/>
    </source>
</evidence>
<dbReference type="STRING" id="1314773.A0A3N2Q2W0"/>
<evidence type="ECO:0000256" key="4">
    <source>
        <dbReference type="ARBA" id="ARBA00014923"/>
    </source>
</evidence>
<comment type="similarity">
    <text evidence="2">Belongs to the AB hydrolase superfamily. AB hydrolase 2 family.</text>
</comment>
<keyword evidence="15" id="KW-1185">Reference proteome</keyword>
<reference evidence="14 15" key="1">
    <citation type="journal article" date="2018" name="Mol. Ecol.">
        <title>The obligate alkalophilic soda-lake fungus Sodiomyces alkalinus has shifted to a protein diet.</title>
        <authorList>
            <person name="Grum-Grzhimaylo A.A."/>
            <person name="Falkoski D.L."/>
            <person name="van den Heuvel J."/>
            <person name="Valero-Jimenez C.A."/>
            <person name="Min B."/>
            <person name="Choi I.G."/>
            <person name="Lipzen A."/>
            <person name="Daum C.G."/>
            <person name="Aanen D.K."/>
            <person name="Tsang A."/>
            <person name="Henrissat B."/>
            <person name="Bilanenko E.N."/>
            <person name="de Vries R.P."/>
            <person name="van Kan J.A.L."/>
            <person name="Grigoriev I.V."/>
            <person name="Debets A.J.M."/>
        </authorList>
    </citation>
    <scope>NUCLEOTIDE SEQUENCE [LARGE SCALE GENOMIC DNA]</scope>
    <source>
        <strain evidence="14 15">F11</strain>
    </source>
</reference>
<evidence type="ECO:0000256" key="5">
    <source>
        <dbReference type="ARBA" id="ARBA00022487"/>
    </source>
</evidence>
<dbReference type="FunFam" id="3.40.50.1820:FF:000010">
    <property type="entry name" value="Acyl-protein thioesterase 2"/>
    <property type="match status" value="1"/>
</dbReference>
<dbReference type="GO" id="GO:0006631">
    <property type="term" value="P:fatty acid metabolic process"/>
    <property type="evidence" value="ECO:0007669"/>
    <property type="project" value="UniProtKB-KW"/>
</dbReference>
<keyword evidence="7" id="KW-0378">Hydrolase</keyword>
<accession>A0A3N2Q2W0</accession>
<evidence type="ECO:0000256" key="8">
    <source>
        <dbReference type="ARBA" id="ARBA00022832"/>
    </source>
</evidence>
<keyword evidence="8" id="KW-0276">Fatty acid metabolism</keyword>
<evidence type="ECO:0000256" key="6">
    <source>
        <dbReference type="ARBA" id="ARBA00022490"/>
    </source>
</evidence>
<sequence length="241" mass="26138">MASIYRKSNPLVFPAAGRHTATVIFAHGLGDTGHGWASAVENWRRRQRLDEVKFILPHAPTIPITANWGAVMPGWFDIKALDGTVEAIRANEDEPGVRQSAQYFHELIQAEIDAGIPSDRIILGGFSQGGAMSLFAGLTSPHRLAGVLGLSCWLVLSGRFADEIKLPGKDANARTPVLMAHGTADPVVPMELGRMSADMLKGLGYDVELKLYPGLPHSAALEELDDIEAWLTRRLPKQGSQ</sequence>
<dbReference type="EC" id="3.1.2.22" evidence="3"/>
<dbReference type="PANTHER" id="PTHR10655">
    <property type="entry name" value="LYSOPHOSPHOLIPASE-RELATED"/>
    <property type="match status" value="1"/>
</dbReference>
<evidence type="ECO:0000256" key="3">
    <source>
        <dbReference type="ARBA" id="ARBA00012423"/>
    </source>
</evidence>
<dbReference type="InterPro" id="IPR003140">
    <property type="entry name" value="PLipase/COase/thioEstase"/>
</dbReference>
<dbReference type="OrthoDB" id="2418081at2759"/>
<dbReference type="AlphaFoldDB" id="A0A3N2Q2W0"/>
<protein>
    <recommendedName>
        <fullName evidence="4">Acyl-protein thioesterase 1</fullName>
        <ecNumber evidence="3">3.1.2.22</ecNumber>
    </recommendedName>
    <alternativeName>
        <fullName evidence="11">Palmitoyl-protein hydrolase</fullName>
    </alternativeName>
</protein>